<evidence type="ECO:0008006" key="2">
    <source>
        <dbReference type="Google" id="ProtNLM"/>
    </source>
</evidence>
<gene>
    <name evidence="1" type="ORF">AVDCRST_MAG73-2234</name>
</gene>
<dbReference type="AlphaFoldDB" id="A0A6J4U9N1"/>
<dbReference type="InterPro" id="IPR036249">
    <property type="entry name" value="Thioredoxin-like_sf"/>
</dbReference>
<reference evidence="1" key="1">
    <citation type="submission" date="2020-02" db="EMBL/GenBank/DDBJ databases">
        <authorList>
            <person name="Meier V. D."/>
        </authorList>
    </citation>
    <scope>NUCLEOTIDE SEQUENCE</scope>
    <source>
        <strain evidence="1">AVDCRST_MAG73</strain>
    </source>
</reference>
<organism evidence="1">
    <name type="scientific">uncultured Thermomicrobiales bacterium</name>
    <dbReference type="NCBI Taxonomy" id="1645740"/>
    <lineage>
        <taxon>Bacteria</taxon>
        <taxon>Pseudomonadati</taxon>
        <taxon>Thermomicrobiota</taxon>
        <taxon>Thermomicrobia</taxon>
        <taxon>Thermomicrobiales</taxon>
        <taxon>environmental samples</taxon>
    </lineage>
</organism>
<name>A0A6J4U9N1_9BACT</name>
<accession>A0A6J4U9N1</accession>
<sequence length="54" mass="5712">MLGVARNSTSSPVVVGEMAPDATVWNGDGGAVRVADLWRGAPRALVLVFFRHFG</sequence>
<protein>
    <recommendedName>
        <fullName evidence="2">Alkyl hydroperoxide reductase subunit C/ Thiol specific antioxidant domain-containing protein</fullName>
    </recommendedName>
</protein>
<dbReference type="EMBL" id="CADCWE010000142">
    <property type="protein sequence ID" value="CAA9544108.1"/>
    <property type="molecule type" value="Genomic_DNA"/>
</dbReference>
<evidence type="ECO:0000313" key="1">
    <source>
        <dbReference type="EMBL" id="CAA9544108.1"/>
    </source>
</evidence>
<proteinExistence type="predicted"/>
<dbReference type="SUPFAM" id="SSF52833">
    <property type="entry name" value="Thioredoxin-like"/>
    <property type="match status" value="1"/>
</dbReference>